<evidence type="ECO:0000256" key="14">
    <source>
        <dbReference type="ARBA" id="ARBA00049091"/>
    </source>
</evidence>
<evidence type="ECO:0000313" key="19">
    <source>
        <dbReference type="Proteomes" id="UP000281985"/>
    </source>
</evidence>
<dbReference type="InterPro" id="IPR036249">
    <property type="entry name" value="Thioredoxin-like_sf"/>
</dbReference>
<dbReference type="EC" id="1.11.1.24" evidence="3"/>
<dbReference type="PANTHER" id="PTHR42801">
    <property type="entry name" value="THIOREDOXIN-DEPENDENT PEROXIDE REDUCTASE"/>
    <property type="match status" value="1"/>
</dbReference>
<sequence length="153" mass="16819">MKAQVGDKAPQFVLSNQDGKTVDSSAIYGKQPVVIYFYPKNFTPGCTAEACSFRDHYEDFTDLGAAVIGISSDKVSSHARFVKKYNLPFTMLADESGKVRKAFDVKGNLLGLIPGRETFVIDSGGIIQMRFDSMQASRHITKALNMLKSLQDA</sequence>
<proteinExistence type="inferred from homology"/>
<dbReference type="Proteomes" id="UP000281985">
    <property type="component" value="Unassembled WGS sequence"/>
</dbReference>
<dbReference type="PIRSF" id="PIRSF000239">
    <property type="entry name" value="AHPC"/>
    <property type="match status" value="1"/>
</dbReference>
<feature type="domain" description="Thioredoxin" evidence="17">
    <location>
        <begin position="3"/>
        <end position="152"/>
    </location>
</feature>
<dbReference type="PANTHER" id="PTHR42801:SF4">
    <property type="entry name" value="AHPC_TSA FAMILY PROTEIN"/>
    <property type="match status" value="1"/>
</dbReference>
<evidence type="ECO:0000256" key="15">
    <source>
        <dbReference type="ARBA" id="ARBA00060385"/>
    </source>
</evidence>
<evidence type="ECO:0000256" key="13">
    <source>
        <dbReference type="ARBA" id="ARBA00042639"/>
    </source>
</evidence>
<evidence type="ECO:0000256" key="16">
    <source>
        <dbReference type="PIRSR" id="PIRSR000239-1"/>
    </source>
</evidence>
<protein>
    <recommendedName>
        <fullName evidence="3">thioredoxin-dependent peroxiredoxin</fullName>
        <ecNumber evidence="3">1.11.1.24</ecNumber>
    </recommendedName>
    <alternativeName>
        <fullName evidence="11">Thioredoxin peroxidase</fullName>
    </alternativeName>
    <alternativeName>
        <fullName evidence="13">Thioredoxin-dependent peroxiredoxin Bcp</fullName>
    </alternativeName>
</protein>
<evidence type="ECO:0000256" key="8">
    <source>
        <dbReference type="ARBA" id="ARBA00023078"/>
    </source>
</evidence>
<comment type="subunit">
    <text evidence="2">Monomer.</text>
</comment>
<evidence type="ECO:0000259" key="17">
    <source>
        <dbReference type="PROSITE" id="PS51352"/>
    </source>
</evidence>
<evidence type="ECO:0000256" key="11">
    <source>
        <dbReference type="ARBA" id="ARBA00032824"/>
    </source>
</evidence>
<dbReference type="GO" id="GO:0034599">
    <property type="term" value="P:cellular response to oxidative stress"/>
    <property type="evidence" value="ECO:0007669"/>
    <property type="project" value="TreeGrafter"/>
</dbReference>
<evidence type="ECO:0000256" key="12">
    <source>
        <dbReference type="ARBA" id="ARBA00038489"/>
    </source>
</evidence>
<dbReference type="EMBL" id="REFV01000024">
    <property type="protein sequence ID" value="RMB56081.1"/>
    <property type="molecule type" value="Genomic_DNA"/>
</dbReference>
<feature type="active site" description="Cysteine sulfenic acid (-SOH) intermediate; for peroxidase activity" evidence="16">
    <location>
        <position position="46"/>
    </location>
</feature>
<dbReference type="InterPro" id="IPR013766">
    <property type="entry name" value="Thioredoxin_domain"/>
</dbReference>
<keyword evidence="9" id="KW-1015">Disulfide bond</keyword>
<dbReference type="InterPro" id="IPR024706">
    <property type="entry name" value="Peroxiredoxin_AhpC-typ"/>
</dbReference>
<evidence type="ECO:0000256" key="3">
    <source>
        <dbReference type="ARBA" id="ARBA00013017"/>
    </source>
</evidence>
<evidence type="ECO:0000256" key="9">
    <source>
        <dbReference type="ARBA" id="ARBA00023157"/>
    </source>
</evidence>
<dbReference type="FunFam" id="3.40.30.10:FF:000122">
    <property type="entry name" value="Peroxiredoxin Q chloroplastic"/>
    <property type="match status" value="1"/>
</dbReference>
<evidence type="ECO:0000256" key="10">
    <source>
        <dbReference type="ARBA" id="ARBA00023284"/>
    </source>
</evidence>
<accession>A0A3M0FTV3</accession>
<dbReference type="RefSeq" id="WP_121918721.1">
    <property type="nucleotide sequence ID" value="NZ_REFV01000024.1"/>
</dbReference>
<keyword evidence="7" id="KW-0560">Oxidoreductase</keyword>
<keyword evidence="5" id="KW-0049">Antioxidant</keyword>
<keyword evidence="10" id="KW-0676">Redox-active center</keyword>
<comment type="function">
    <text evidence="1">Thiol-specific peroxidase that catalyzes the reduction of hydrogen peroxide and organic hydroperoxides to water and alcohols, respectively. Plays a role in cell protection against oxidative stress by detoxifying peroxides and as sensor of hydrogen peroxide-mediated signaling events.</text>
</comment>
<reference evidence="18 19" key="1">
    <citation type="submission" date="2018-10" db="EMBL/GenBank/DDBJ databases">
        <title>Dokdonia luteus sp. nov., isolated from sea water.</title>
        <authorList>
            <person name="Zhou L.Y."/>
            <person name="Du Z.J."/>
        </authorList>
    </citation>
    <scope>NUCLEOTIDE SEQUENCE [LARGE SCALE GENOMIC DNA]</scope>
    <source>
        <strain evidence="18 19">SH27</strain>
    </source>
</reference>
<dbReference type="GO" id="GO:0045454">
    <property type="term" value="P:cell redox homeostasis"/>
    <property type="evidence" value="ECO:0007669"/>
    <property type="project" value="TreeGrafter"/>
</dbReference>
<comment type="catalytic activity">
    <reaction evidence="14">
        <text>a hydroperoxide + [thioredoxin]-dithiol = an alcohol + [thioredoxin]-disulfide + H2O</text>
        <dbReference type="Rhea" id="RHEA:62620"/>
        <dbReference type="Rhea" id="RHEA-COMP:10698"/>
        <dbReference type="Rhea" id="RHEA-COMP:10700"/>
        <dbReference type="ChEBI" id="CHEBI:15377"/>
        <dbReference type="ChEBI" id="CHEBI:29950"/>
        <dbReference type="ChEBI" id="CHEBI:30879"/>
        <dbReference type="ChEBI" id="CHEBI:35924"/>
        <dbReference type="ChEBI" id="CHEBI:50058"/>
        <dbReference type="EC" id="1.11.1.24"/>
    </reaction>
</comment>
<dbReference type="Gene3D" id="3.40.30.10">
    <property type="entry name" value="Glutaredoxin"/>
    <property type="match status" value="1"/>
</dbReference>
<comment type="similarity">
    <text evidence="12">Belongs to the peroxiredoxin family. BCP/PrxQ subfamily.</text>
</comment>
<comment type="caution">
    <text evidence="18">The sequence shown here is derived from an EMBL/GenBank/DDBJ whole genome shotgun (WGS) entry which is preliminary data.</text>
</comment>
<dbReference type="AlphaFoldDB" id="A0A3M0FTV3"/>
<dbReference type="GO" id="GO:0009579">
    <property type="term" value="C:thylakoid"/>
    <property type="evidence" value="ECO:0007669"/>
    <property type="project" value="UniProtKB-SubCell"/>
</dbReference>
<dbReference type="SUPFAM" id="SSF52833">
    <property type="entry name" value="Thioredoxin-like"/>
    <property type="match status" value="1"/>
</dbReference>
<dbReference type="GO" id="GO:0005737">
    <property type="term" value="C:cytoplasm"/>
    <property type="evidence" value="ECO:0007669"/>
    <property type="project" value="TreeGrafter"/>
</dbReference>
<evidence type="ECO:0000256" key="7">
    <source>
        <dbReference type="ARBA" id="ARBA00023002"/>
    </source>
</evidence>
<dbReference type="InterPro" id="IPR050924">
    <property type="entry name" value="Peroxiredoxin_BCP/PrxQ"/>
</dbReference>
<evidence type="ECO:0000256" key="6">
    <source>
        <dbReference type="ARBA" id="ARBA00022946"/>
    </source>
</evidence>
<organism evidence="18 19">
    <name type="scientific">Dokdonia sinensis</name>
    <dbReference type="NCBI Taxonomy" id="2479847"/>
    <lineage>
        <taxon>Bacteria</taxon>
        <taxon>Pseudomonadati</taxon>
        <taxon>Bacteroidota</taxon>
        <taxon>Flavobacteriia</taxon>
        <taxon>Flavobacteriales</taxon>
        <taxon>Flavobacteriaceae</taxon>
        <taxon>Dokdonia</taxon>
    </lineage>
</organism>
<name>A0A3M0FTV3_9FLAO</name>
<dbReference type="InterPro" id="IPR000866">
    <property type="entry name" value="AhpC/TSA"/>
</dbReference>
<evidence type="ECO:0000256" key="4">
    <source>
        <dbReference type="ARBA" id="ARBA00022559"/>
    </source>
</evidence>
<dbReference type="OrthoDB" id="9812811at2"/>
<keyword evidence="6" id="KW-0809">Transit peptide</keyword>
<dbReference type="GO" id="GO:0008379">
    <property type="term" value="F:thioredoxin peroxidase activity"/>
    <property type="evidence" value="ECO:0007669"/>
    <property type="project" value="TreeGrafter"/>
</dbReference>
<comment type="subcellular location">
    <subcellularLocation>
        <location evidence="15">Thylakoid</location>
    </subcellularLocation>
</comment>
<gene>
    <name evidence="18" type="ORF">EAX61_15995</name>
</gene>
<evidence type="ECO:0000256" key="1">
    <source>
        <dbReference type="ARBA" id="ARBA00003330"/>
    </source>
</evidence>
<keyword evidence="4" id="KW-0575">Peroxidase</keyword>
<evidence type="ECO:0000256" key="2">
    <source>
        <dbReference type="ARBA" id="ARBA00011245"/>
    </source>
</evidence>
<keyword evidence="19" id="KW-1185">Reference proteome</keyword>
<dbReference type="CDD" id="cd03017">
    <property type="entry name" value="PRX_BCP"/>
    <property type="match status" value="1"/>
</dbReference>
<keyword evidence="8" id="KW-0793">Thylakoid</keyword>
<dbReference type="Pfam" id="PF00578">
    <property type="entry name" value="AhpC-TSA"/>
    <property type="match status" value="1"/>
</dbReference>
<dbReference type="PROSITE" id="PS51352">
    <property type="entry name" value="THIOREDOXIN_2"/>
    <property type="match status" value="1"/>
</dbReference>
<evidence type="ECO:0000313" key="18">
    <source>
        <dbReference type="EMBL" id="RMB56081.1"/>
    </source>
</evidence>
<evidence type="ECO:0000256" key="5">
    <source>
        <dbReference type="ARBA" id="ARBA00022862"/>
    </source>
</evidence>